<keyword evidence="3" id="KW-1185">Reference proteome</keyword>
<evidence type="ECO:0000313" key="3">
    <source>
        <dbReference type="Proteomes" id="UP000192578"/>
    </source>
</evidence>
<dbReference type="EMBL" id="MTYJ01000079">
    <property type="protein sequence ID" value="OQV16042.1"/>
    <property type="molecule type" value="Genomic_DNA"/>
</dbReference>
<evidence type="ECO:0000256" key="1">
    <source>
        <dbReference type="SAM" id="MobiDB-lite"/>
    </source>
</evidence>
<proteinExistence type="predicted"/>
<dbReference type="Proteomes" id="UP000192578">
    <property type="component" value="Unassembled WGS sequence"/>
</dbReference>
<feature type="region of interest" description="Disordered" evidence="1">
    <location>
        <begin position="226"/>
        <end position="278"/>
    </location>
</feature>
<gene>
    <name evidence="2" type="ORF">BV898_09812</name>
</gene>
<evidence type="ECO:0000313" key="2">
    <source>
        <dbReference type="EMBL" id="OQV16042.1"/>
    </source>
</evidence>
<feature type="region of interest" description="Disordered" evidence="1">
    <location>
        <begin position="144"/>
        <end position="177"/>
    </location>
</feature>
<feature type="compositionally biased region" description="Low complexity" evidence="1">
    <location>
        <begin position="230"/>
        <end position="246"/>
    </location>
</feature>
<sequence>MSGLNLKLPTTLTFTDSKRSAPPERPKAAKLKPFRKHRSPLFASFKQNLIDAQSPPPVNAHLPLIKPTQPGFAYAKRGHFMSPATSVDGPSLRPTSHVERQPPQWSLLEDEVVVLTPRIEAHYVEKLAAGKLMLKVSESNVKPVVTPAPAQPPSVGTSSTKQQAKSDATTPSSVRPAVGRAAVVDGIVTGGGRVAVAERRNMARYSPSEVKNVLQVPFRNLSVIAPSLNGSKSTRSGTGSSSSSKASSEDEDFQAFSQKVGKPVRSAESSGFSFKMMK</sequence>
<feature type="compositionally biased region" description="Polar residues" evidence="1">
    <location>
        <begin position="154"/>
        <end position="173"/>
    </location>
</feature>
<protein>
    <submittedName>
        <fullName evidence="2">Uncharacterized protein</fullName>
    </submittedName>
</protein>
<comment type="caution">
    <text evidence="2">The sequence shown here is derived from an EMBL/GenBank/DDBJ whole genome shotgun (WGS) entry which is preliminary data.</text>
</comment>
<dbReference type="AlphaFoldDB" id="A0A1W0WLI4"/>
<name>A0A1W0WLI4_HYPEX</name>
<accession>A0A1W0WLI4</accession>
<reference evidence="3" key="1">
    <citation type="submission" date="2017-01" db="EMBL/GenBank/DDBJ databases">
        <title>Comparative genomics of anhydrobiosis in the tardigrade Hypsibius dujardini.</title>
        <authorList>
            <person name="Yoshida Y."/>
            <person name="Koutsovoulos G."/>
            <person name="Laetsch D."/>
            <person name="Stevens L."/>
            <person name="Kumar S."/>
            <person name="Horikawa D."/>
            <person name="Ishino K."/>
            <person name="Komine S."/>
            <person name="Tomita M."/>
            <person name="Blaxter M."/>
            <person name="Arakawa K."/>
        </authorList>
    </citation>
    <scope>NUCLEOTIDE SEQUENCE [LARGE SCALE GENOMIC DNA]</scope>
    <source>
        <strain evidence="3">Z151</strain>
    </source>
</reference>
<feature type="region of interest" description="Disordered" evidence="1">
    <location>
        <begin position="1"/>
        <end position="33"/>
    </location>
</feature>
<organism evidence="2 3">
    <name type="scientific">Hypsibius exemplaris</name>
    <name type="common">Freshwater tardigrade</name>
    <dbReference type="NCBI Taxonomy" id="2072580"/>
    <lineage>
        <taxon>Eukaryota</taxon>
        <taxon>Metazoa</taxon>
        <taxon>Ecdysozoa</taxon>
        <taxon>Tardigrada</taxon>
        <taxon>Eutardigrada</taxon>
        <taxon>Parachela</taxon>
        <taxon>Hypsibioidea</taxon>
        <taxon>Hypsibiidae</taxon>
        <taxon>Hypsibius</taxon>
    </lineage>
</organism>
<feature type="compositionally biased region" description="Basic and acidic residues" evidence="1">
    <location>
        <begin position="16"/>
        <end position="27"/>
    </location>
</feature>